<dbReference type="EC" id="2.5.1.7" evidence="12"/>
<dbReference type="GO" id="GO:0008360">
    <property type="term" value="P:regulation of cell shape"/>
    <property type="evidence" value="ECO:0007669"/>
    <property type="project" value="UniProtKB-KW"/>
</dbReference>
<dbReference type="NCBIfam" id="NF006873">
    <property type="entry name" value="PRK09369.1"/>
    <property type="match status" value="1"/>
</dbReference>
<comment type="similarity">
    <text evidence="10 12">Belongs to the EPSP synthase family. MurA subfamily.</text>
</comment>
<evidence type="ECO:0000313" key="14">
    <source>
        <dbReference type="EMBL" id="RLE08828.1"/>
    </source>
</evidence>
<feature type="modified residue" description="2-(S-cysteinyl)pyruvic acid O-phosphothioketal" evidence="12">
    <location>
        <position position="116"/>
    </location>
</feature>
<dbReference type="GO" id="GO:0071555">
    <property type="term" value="P:cell wall organization"/>
    <property type="evidence" value="ECO:0007669"/>
    <property type="project" value="UniProtKB-KW"/>
</dbReference>
<comment type="function">
    <text evidence="12">Cell wall formation. Adds enolpyruvyl to UDP-N-acetylglucosamine.</text>
</comment>
<feature type="binding site" evidence="12">
    <location>
        <position position="305"/>
    </location>
    <ligand>
        <name>UDP-N-acetyl-alpha-D-glucosamine</name>
        <dbReference type="ChEBI" id="CHEBI:57705"/>
    </ligand>
</feature>
<keyword evidence="6 12" id="KW-0133">Cell shape</keyword>
<dbReference type="InterPro" id="IPR005750">
    <property type="entry name" value="UDP_GlcNAc_COvinyl_MurA"/>
</dbReference>
<dbReference type="PANTHER" id="PTHR43783">
    <property type="entry name" value="UDP-N-ACETYLGLUCOSAMINE 1-CARBOXYVINYLTRANSFERASE"/>
    <property type="match status" value="1"/>
</dbReference>
<evidence type="ECO:0000256" key="1">
    <source>
        <dbReference type="ARBA" id="ARBA00004496"/>
    </source>
</evidence>
<reference evidence="14 15" key="1">
    <citation type="submission" date="2018-06" db="EMBL/GenBank/DDBJ databases">
        <title>Extensive metabolic versatility and redundancy in microbially diverse, dynamic hydrothermal sediments.</title>
        <authorList>
            <person name="Dombrowski N."/>
            <person name="Teske A."/>
            <person name="Baker B.J."/>
        </authorList>
    </citation>
    <scope>NUCLEOTIDE SEQUENCE [LARGE SCALE GENOMIC DNA]</scope>
    <source>
        <strain evidence="14">B7_G13</strain>
    </source>
</reference>
<dbReference type="GO" id="GO:0051301">
    <property type="term" value="P:cell division"/>
    <property type="evidence" value="ECO:0007669"/>
    <property type="project" value="UniProtKB-KW"/>
</dbReference>
<keyword evidence="8 12" id="KW-0131">Cell cycle</keyword>
<dbReference type="HAMAP" id="MF_00111">
    <property type="entry name" value="MurA"/>
    <property type="match status" value="1"/>
</dbReference>
<protein>
    <recommendedName>
        <fullName evidence="12">UDP-N-acetylglucosamine 1-carboxyvinyltransferase</fullName>
        <ecNumber evidence="12">2.5.1.7</ecNumber>
    </recommendedName>
    <alternativeName>
        <fullName evidence="12">Enoylpyruvate transferase</fullName>
    </alternativeName>
    <alternativeName>
        <fullName evidence="12">UDP-N-acetylglucosamine enolpyruvyl transferase</fullName>
        <shortName evidence="12">EPT</shortName>
    </alternativeName>
</protein>
<evidence type="ECO:0000256" key="4">
    <source>
        <dbReference type="ARBA" id="ARBA00022618"/>
    </source>
</evidence>
<feature type="binding site" evidence="12">
    <location>
        <position position="92"/>
    </location>
    <ligand>
        <name>UDP-N-acetyl-alpha-D-glucosamine</name>
        <dbReference type="ChEBI" id="CHEBI:57705"/>
    </ligand>
</feature>
<dbReference type="InterPro" id="IPR050068">
    <property type="entry name" value="MurA_subfamily"/>
</dbReference>
<dbReference type="InterPro" id="IPR001986">
    <property type="entry name" value="Enolpyruvate_Tfrase_dom"/>
</dbReference>
<feature type="binding site" evidence="12">
    <location>
        <begin position="121"/>
        <end position="125"/>
    </location>
    <ligand>
        <name>UDP-N-acetyl-alpha-D-glucosamine</name>
        <dbReference type="ChEBI" id="CHEBI:57705"/>
    </ligand>
</feature>
<evidence type="ECO:0000259" key="13">
    <source>
        <dbReference type="Pfam" id="PF00275"/>
    </source>
</evidence>
<evidence type="ECO:0000256" key="5">
    <source>
        <dbReference type="ARBA" id="ARBA00022679"/>
    </source>
</evidence>
<dbReference type="AlphaFoldDB" id="A0A662D7A4"/>
<keyword evidence="7 12" id="KW-0573">Peptidoglycan synthesis</keyword>
<comment type="subcellular location">
    <subcellularLocation>
        <location evidence="1 12">Cytoplasm</location>
    </subcellularLocation>
</comment>
<dbReference type="GO" id="GO:0009252">
    <property type="term" value="P:peptidoglycan biosynthetic process"/>
    <property type="evidence" value="ECO:0007669"/>
    <property type="project" value="UniProtKB-UniRule"/>
</dbReference>
<dbReference type="NCBIfam" id="TIGR01072">
    <property type="entry name" value="murA"/>
    <property type="match status" value="1"/>
</dbReference>
<evidence type="ECO:0000256" key="8">
    <source>
        <dbReference type="ARBA" id="ARBA00023306"/>
    </source>
</evidence>
<organism evidence="14 15">
    <name type="scientific">Aerophobetes bacterium</name>
    <dbReference type="NCBI Taxonomy" id="2030807"/>
    <lineage>
        <taxon>Bacteria</taxon>
        <taxon>Candidatus Aerophobota</taxon>
    </lineage>
</organism>
<comment type="caution">
    <text evidence="14">The sequence shown here is derived from an EMBL/GenBank/DDBJ whole genome shotgun (WGS) entry which is preliminary data.</text>
</comment>
<comment type="catalytic activity">
    <reaction evidence="11 12">
        <text>phosphoenolpyruvate + UDP-N-acetyl-alpha-D-glucosamine = UDP-N-acetyl-3-O-(1-carboxyvinyl)-alpha-D-glucosamine + phosphate</text>
        <dbReference type="Rhea" id="RHEA:18681"/>
        <dbReference type="ChEBI" id="CHEBI:43474"/>
        <dbReference type="ChEBI" id="CHEBI:57705"/>
        <dbReference type="ChEBI" id="CHEBI:58702"/>
        <dbReference type="ChEBI" id="CHEBI:68483"/>
        <dbReference type="EC" id="2.5.1.7"/>
    </reaction>
</comment>
<feature type="binding site" evidence="12">
    <location>
        <begin position="22"/>
        <end position="23"/>
    </location>
    <ligand>
        <name>phosphoenolpyruvate</name>
        <dbReference type="ChEBI" id="CHEBI:58702"/>
    </ligand>
</feature>
<dbReference type="CDD" id="cd01555">
    <property type="entry name" value="UdpNAET"/>
    <property type="match status" value="1"/>
</dbReference>
<dbReference type="EMBL" id="QMPY01000005">
    <property type="protein sequence ID" value="RLE08828.1"/>
    <property type="molecule type" value="Genomic_DNA"/>
</dbReference>
<gene>
    <name evidence="12 14" type="primary">murA</name>
    <name evidence="14" type="ORF">DRZ78_00270</name>
</gene>
<keyword evidence="9 12" id="KW-0961">Cell wall biogenesis/degradation</keyword>
<comment type="caution">
    <text evidence="12">Lacks conserved residue(s) required for the propagation of feature annotation.</text>
</comment>
<keyword evidence="12" id="KW-0670">Pyruvate</keyword>
<dbReference type="Gene3D" id="3.65.10.10">
    <property type="entry name" value="Enolpyruvate transferase domain"/>
    <property type="match status" value="2"/>
</dbReference>
<dbReference type="InterPro" id="IPR036968">
    <property type="entry name" value="Enolpyruvate_Tfrase_sf"/>
</dbReference>
<dbReference type="InterPro" id="IPR013792">
    <property type="entry name" value="RNA3'P_cycl/enolpyr_Trfase_a/b"/>
</dbReference>
<keyword evidence="4 12" id="KW-0132">Cell division</keyword>
<evidence type="ECO:0000256" key="3">
    <source>
        <dbReference type="ARBA" id="ARBA00022490"/>
    </source>
</evidence>
<proteinExistence type="inferred from homology"/>
<dbReference type="PANTHER" id="PTHR43783:SF1">
    <property type="entry name" value="UDP-N-ACETYLGLUCOSAMINE 1-CARBOXYVINYLTRANSFERASE"/>
    <property type="match status" value="1"/>
</dbReference>
<keyword evidence="3 12" id="KW-0963">Cytoplasm</keyword>
<evidence type="ECO:0000256" key="7">
    <source>
        <dbReference type="ARBA" id="ARBA00022984"/>
    </source>
</evidence>
<evidence type="ECO:0000313" key="15">
    <source>
        <dbReference type="Proteomes" id="UP000277457"/>
    </source>
</evidence>
<dbReference type="GO" id="GO:0005737">
    <property type="term" value="C:cytoplasm"/>
    <property type="evidence" value="ECO:0007669"/>
    <property type="project" value="UniProtKB-SubCell"/>
</dbReference>
<name>A0A662D7A4_UNCAE</name>
<dbReference type="UniPathway" id="UPA00219"/>
<dbReference type="Proteomes" id="UP000277457">
    <property type="component" value="Unassembled WGS sequence"/>
</dbReference>
<evidence type="ECO:0000256" key="9">
    <source>
        <dbReference type="ARBA" id="ARBA00023316"/>
    </source>
</evidence>
<dbReference type="GO" id="GO:0019277">
    <property type="term" value="P:UDP-N-acetylgalactosamine biosynthetic process"/>
    <property type="evidence" value="ECO:0007669"/>
    <property type="project" value="InterPro"/>
</dbReference>
<feature type="active site" description="Proton donor" evidence="12">
    <location>
        <position position="116"/>
    </location>
</feature>
<dbReference type="SUPFAM" id="SSF55205">
    <property type="entry name" value="EPT/RTPC-like"/>
    <property type="match status" value="1"/>
</dbReference>
<feature type="binding site" evidence="12">
    <location>
        <position position="327"/>
    </location>
    <ligand>
        <name>UDP-N-acetyl-alpha-D-glucosamine</name>
        <dbReference type="ChEBI" id="CHEBI:57705"/>
    </ligand>
</feature>
<dbReference type="GO" id="GO:0008760">
    <property type="term" value="F:UDP-N-acetylglucosamine 1-carboxyvinyltransferase activity"/>
    <property type="evidence" value="ECO:0007669"/>
    <property type="project" value="UniProtKB-UniRule"/>
</dbReference>
<comment type="pathway">
    <text evidence="2 12">Cell wall biogenesis; peptidoglycan biosynthesis.</text>
</comment>
<evidence type="ECO:0000256" key="12">
    <source>
        <dbReference type="HAMAP-Rule" id="MF_00111"/>
    </source>
</evidence>
<feature type="domain" description="Enolpyruvate transferase" evidence="13">
    <location>
        <begin position="7"/>
        <end position="406"/>
    </location>
</feature>
<keyword evidence="5 12" id="KW-0808">Transferase</keyword>
<dbReference type="FunFam" id="3.65.10.10:FF:000001">
    <property type="entry name" value="UDP-N-acetylglucosamine 1-carboxyvinyltransferase"/>
    <property type="match status" value="1"/>
</dbReference>
<evidence type="ECO:0000256" key="6">
    <source>
        <dbReference type="ARBA" id="ARBA00022960"/>
    </source>
</evidence>
<accession>A0A662D7A4</accession>
<dbReference type="Pfam" id="PF00275">
    <property type="entry name" value="EPSP_synthase"/>
    <property type="match status" value="1"/>
</dbReference>
<evidence type="ECO:0000256" key="11">
    <source>
        <dbReference type="ARBA" id="ARBA00047527"/>
    </source>
</evidence>
<evidence type="ECO:0000256" key="10">
    <source>
        <dbReference type="ARBA" id="ARBA00038367"/>
    </source>
</evidence>
<sequence>MDKFVIEGGTPLRGKVKVSGAKNAALPLMVACLLTEGKCQLENIPHLADITTMKKMLEGLGVEIEEKNGMLEVNSVPLFKYEAPYDLVRMMRASILLLGPLLARLRYARISLPGGCNIGRRPIDLHLKGLSQMGAQIEVKGNYIEARARKGLKGENIYLDLPSVGATENIMLAASLAKGKTIIKGASRAPEIVDLANLLRKMGGKIKGAGTNLIEIEGVRELHPVKYSIIPDRIEAGTLLIAGAITKGDVTVEEARFDHLKTFLEKLNEMKIEVDVMENALRVNGGDTFRPVNIKTLPYPGFPTDLQPQLTALACLVQGTSTIIETIFETRFAHISELQRMGAQVVKKESKVLIKGVPLLKGTTVKAFDIRGGAALVLAGLAAEGKTEVLCIHHIDRGYEKLEEKLSKLGAKIKRVKE</sequence>
<evidence type="ECO:0000256" key="2">
    <source>
        <dbReference type="ARBA" id="ARBA00004752"/>
    </source>
</evidence>